<accession>A0ABQ9HEM8</accession>
<dbReference type="EMBL" id="JARBHB010000005">
    <property type="protein sequence ID" value="KAJ8882700.1"/>
    <property type="molecule type" value="Genomic_DNA"/>
</dbReference>
<evidence type="ECO:0000256" key="4">
    <source>
        <dbReference type="SAM" id="MobiDB-lite"/>
    </source>
</evidence>
<dbReference type="InterPro" id="IPR010414">
    <property type="entry name" value="FRG1"/>
</dbReference>
<dbReference type="PANTHER" id="PTHR12928:SF0">
    <property type="entry name" value="FSHD REGION GENE 1"/>
    <property type="match status" value="1"/>
</dbReference>
<organism evidence="5 6">
    <name type="scientific">Dryococelus australis</name>
    <dbReference type="NCBI Taxonomy" id="614101"/>
    <lineage>
        <taxon>Eukaryota</taxon>
        <taxon>Metazoa</taxon>
        <taxon>Ecdysozoa</taxon>
        <taxon>Arthropoda</taxon>
        <taxon>Hexapoda</taxon>
        <taxon>Insecta</taxon>
        <taxon>Pterygota</taxon>
        <taxon>Neoptera</taxon>
        <taxon>Polyneoptera</taxon>
        <taxon>Phasmatodea</taxon>
        <taxon>Verophasmatodea</taxon>
        <taxon>Anareolatae</taxon>
        <taxon>Phasmatidae</taxon>
        <taxon>Eurycanthinae</taxon>
        <taxon>Dryococelus</taxon>
    </lineage>
</organism>
<dbReference type="Pfam" id="PF06229">
    <property type="entry name" value="FRG1"/>
    <property type="match status" value="1"/>
</dbReference>
<dbReference type="PANTHER" id="PTHR12928">
    <property type="entry name" value="FRG1 PROTEIN"/>
    <property type="match status" value="1"/>
</dbReference>
<keyword evidence="3" id="KW-0539">Nucleus</keyword>
<feature type="region of interest" description="Disordered" evidence="4">
    <location>
        <begin position="20"/>
        <end position="53"/>
    </location>
</feature>
<evidence type="ECO:0000256" key="3">
    <source>
        <dbReference type="ARBA" id="ARBA00023242"/>
    </source>
</evidence>
<dbReference type="Proteomes" id="UP001159363">
    <property type="component" value="Chromosome 4"/>
</dbReference>
<dbReference type="InterPro" id="IPR008999">
    <property type="entry name" value="Actin-crosslinking"/>
</dbReference>
<evidence type="ECO:0000256" key="1">
    <source>
        <dbReference type="ARBA" id="ARBA00004604"/>
    </source>
</evidence>
<evidence type="ECO:0000313" key="6">
    <source>
        <dbReference type="Proteomes" id="UP001159363"/>
    </source>
</evidence>
<dbReference type="Gene3D" id="2.80.10.50">
    <property type="match status" value="1"/>
</dbReference>
<reference evidence="5 6" key="1">
    <citation type="submission" date="2023-02" db="EMBL/GenBank/DDBJ databases">
        <title>LHISI_Scaffold_Assembly.</title>
        <authorList>
            <person name="Stuart O.P."/>
            <person name="Cleave R."/>
            <person name="Magrath M.J.L."/>
            <person name="Mikheyev A.S."/>
        </authorList>
    </citation>
    <scope>NUCLEOTIDE SEQUENCE [LARGE SCALE GENOMIC DNA]</scope>
    <source>
        <strain evidence="5">Daus_M_001</strain>
        <tissue evidence="5">Leg muscle</tissue>
    </source>
</reference>
<comment type="subcellular location">
    <subcellularLocation>
        <location evidence="1">Nucleus</location>
        <location evidence="1">Nucleolus</location>
    </subcellularLocation>
</comment>
<dbReference type="SUPFAM" id="SSF50405">
    <property type="entry name" value="Actin-crosslinking proteins"/>
    <property type="match status" value="1"/>
</dbReference>
<name>A0ABQ9HEM8_9NEOP</name>
<evidence type="ECO:0008006" key="7">
    <source>
        <dbReference type="Google" id="ProtNLM"/>
    </source>
</evidence>
<proteinExistence type="inferred from homology"/>
<protein>
    <recommendedName>
        <fullName evidence="7">Protein FRG1</fullName>
    </recommendedName>
</protein>
<sequence>MLATDEYGQCRFPLLKKKKCSKDLPNSNHKKRKHKKEGDRGSNEPVEDTDATQHGGWWRISSVEDIVGSVAIEFGSQTYVKALDNGLFTLGSLHDQGRSPSPEEVLTAFPVSAGKVALKSGYGKYLRVDKGTVVGRSDAVGPLEQWEPIFQDSHLALLGCNGCFMSVEEAEDSVVAHNKTAGRQQFMQLRSPAPRERSQASDVPLEEQGSLAQVEVNYVRKFQKFQDKKLRVSTRDRTELEKAQQSGNLHEMLLDRRSKMKADRYCK</sequence>
<comment type="caution">
    <text evidence="5">The sequence shown here is derived from an EMBL/GenBank/DDBJ whole genome shotgun (WGS) entry which is preliminary data.</text>
</comment>
<evidence type="ECO:0000313" key="5">
    <source>
        <dbReference type="EMBL" id="KAJ8882700.1"/>
    </source>
</evidence>
<gene>
    <name evidence="5" type="ORF">PR048_014512</name>
</gene>
<comment type="similarity">
    <text evidence="2">Belongs to the FRG1 family.</text>
</comment>
<evidence type="ECO:0000256" key="2">
    <source>
        <dbReference type="ARBA" id="ARBA00010878"/>
    </source>
</evidence>
<keyword evidence="6" id="KW-1185">Reference proteome</keyword>
<dbReference type="CDD" id="cd23338">
    <property type="entry name" value="beta-trefoil_FSCN_FRG1"/>
    <property type="match status" value="1"/>
</dbReference>